<organism evidence="1 2">
    <name type="scientific">Actinophytocola algeriensis</name>
    <dbReference type="NCBI Taxonomy" id="1768010"/>
    <lineage>
        <taxon>Bacteria</taxon>
        <taxon>Bacillati</taxon>
        <taxon>Actinomycetota</taxon>
        <taxon>Actinomycetes</taxon>
        <taxon>Pseudonocardiales</taxon>
        <taxon>Pseudonocardiaceae</taxon>
    </lineage>
</organism>
<comment type="caution">
    <text evidence="1">The sequence shown here is derived from an EMBL/GenBank/DDBJ whole genome shotgun (WGS) entry which is preliminary data.</text>
</comment>
<dbReference type="AlphaFoldDB" id="A0A7W7Q1G5"/>
<evidence type="ECO:0000313" key="2">
    <source>
        <dbReference type="Proteomes" id="UP000520767"/>
    </source>
</evidence>
<dbReference type="Proteomes" id="UP000520767">
    <property type="component" value="Unassembled WGS sequence"/>
</dbReference>
<protein>
    <submittedName>
        <fullName evidence="1">Uncharacterized protein</fullName>
    </submittedName>
</protein>
<evidence type="ECO:0000313" key="1">
    <source>
        <dbReference type="EMBL" id="MBB4905088.1"/>
    </source>
</evidence>
<gene>
    <name evidence="1" type="ORF">FHR82_001305</name>
</gene>
<accession>A0A7W7Q1G5</accession>
<sequence length="33" mass="3736">MFGLVVLLLNEIHRRSAYLIPITADLRIDVRAG</sequence>
<reference evidence="1 2" key="1">
    <citation type="submission" date="2020-08" db="EMBL/GenBank/DDBJ databases">
        <title>Genomic Encyclopedia of Type Strains, Phase III (KMG-III): the genomes of soil and plant-associated and newly described type strains.</title>
        <authorList>
            <person name="Whitman W."/>
        </authorList>
    </citation>
    <scope>NUCLEOTIDE SEQUENCE [LARGE SCALE GENOMIC DNA]</scope>
    <source>
        <strain evidence="1 2">CECT 8960</strain>
    </source>
</reference>
<proteinExistence type="predicted"/>
<dbReference type="EMBL" id="JACHJQ010000002">
    <property type="protein sequence ID" value="MBB4905088.1"/>
    <property type="molecule type" value="Genomic_DNA"/>
</dbReference>
<keyword evidence="2" id="KW-1185">Reference proteome</keyword>
<name>A0A7W7Q1G5_9PSEU</name>